<dbReference type="AlphaFoldDB" id="X1RTS8"/>
<accession>X1RTS8</accession>
<reference evidence="1" key="1">
    <citation type="journal article" date="2014" name="Front. Microbiol.">
        <title>High frequency of phylogenetically diverse reductive dehalogenase-homologous genes in deep subseafloor sedimentary metagenomes.</title>
        <authorList>
            <person name="Kawai M."/>
            <person name="Futagami T."/>
            <person name="Toyoda A."/>
            <person name="Takaki Y."/>
            <person name="Nishi S."/>
            <person name="Hori S."/>
            <person name="Arai W."/>
            <person name="Tsubouchi T."/>
            <person name="Morono Y."/>
            <person name="Uchiyama I."/>
            <person name="Ito T."/>
            <person name="Fujiyama A."/>
            <person name="Inagaki F."/>
            <person name="Takami H."/>
        </authorList>
    </citation>
    <scope>NUCLEOTIDE SEQUENCE</scope>
    <source>
        <strain evidence="1">Expedition CK06-06</strain>
    </source>
</reference>
<evidence type="ECO:0000313" key="1">
    <source>
        <dbReference type="EMBL" id="GAI84152.1"/>
    </source>
</evidence>
<proteinExistence type="predicted"/>
<protein>
    <submittedName>
        <fullName evidence="1">Uncharacterized protein</fullName>
    </submittedName>
</protein>
<sequence>EEYKLVNLSGENAKKILEIADYENVDIEAIIDFIKKLKGVKKMSNEK</sequence>
<name>X1RTS8_9ZZZZ</name>
<comment type="caution">
    <text evidence="1">The sequence shown here is derived from an EMBL/GenBank/DDBJ whole genome shotgun (WGS) entry which is preliminary data.</text>
</comment>
<dbReference type="EMBL" id="BARW01008411">
    <property type="protein sequence ID" value="GAI84152.1"/>
    <property type="molecule type" value="Genomic_DNA"/>
</dbReference>
<feature type="non-terminal residue" evidence="1">
    <location>
        <position position="1"/>
    </location>
</feature>
<organism evidence="1">
    <name type="scientific">marine sediment metagenome</name>
    <dbReference type="NCBI Taxonomy" id="412755"/>
    <lineage>
        <taxon>unclassified sequences</taxon>
        <taxon>metagenomes</taxon>
        <taxon>ecological metagenomes</taxon>
    </lineage>
</organism>
<gene>
    <name evidence="1" type="ORF">S12H4_17247</name>
</gene>